<keyword evidence="4" id="KW-1185">Reference proteome</keyword>
<reference evidence="3 4" key="2">
    <citation type="submission" date="2024-07" db="EMBL/GenBank/DDBJ databases">
        <authorList>
            <person name="Akdeniz Z."/>
        </authorList>
    </citation>
    <scope>NUCLEOTIDE SEQUENCE [LARGE SCALE GENOMIC DNA]</scope>
</reference>
<dbReference type="PROSITE" id="PS50238">
    <property type="entry name" value="RHOGAP"/>
    <property type="match status" value="1"/>
</dbReference>
<protein>
    <submittedName>
        <fullName evidence="2">RhoGAP domain-containing protein</fullName>
    </submittedName>
    <submittedName>
        <fullName evidence="3">RhoGAP_domain-containing protein</fullName>
    </submittedName>
</protein>
<dbReference type="InterPro" id="IPR000198">
    <property type="entry name" value="RhoGAP_dom"/>
</dbReference>
<dbReference type="SUPFAM" id="SSF48350">
    <property type="entry name" value="GTPase activation domain, GAP"/>
    <property type="match status" value="1"/>
</dbReference>
<dbReference type="EMBL" id="CAXDID020000370">
    <property type="protein sequence ID" value="CAL6083189.1"/>
    <property type="molecule type" value="Genomic_DNA"/>
</dbReference>
<name>A0AA86R5S0_9EUKA</name>
<dbReference type="Proteomes" id="UP001642409">
    <property type="component" value="Unassembled WGS sequence"/>
</dbReference>
<gene>
    <name evidence="2" type="ORF">HINF_LOCUS58700</name>
    <name evidence="3" type="ORF">HINF_LOCUS61604</name>
</gene>
<dbReference type="EMBL" id="CATOUU010001088">
    <property type="protein sequence ID" value="CAI9971055.1"/>
    <property type="molecule type" value="Genomic_DNA"/>
</dbReference>
<dbReference type="GO" id="GO:0005096">
    <property type="term" value="F:GTPase activator activity"/>
    <property type="evidence" value="ECO:0007669"/>
    <property type="project" value="TreeGrafter"/>
</dbReference>
<reference evidence="2" key="1">
    <citation type="submission" date="2023-06" db="EMBL/GenBank/DDBJ databases">
        <authorList>
            <person name="Kurt Z."/>
        </authorList>
    </citation>
    <scope>NUCLEOTIDE SEQUENCE</scope>
</reference>
<evidence type="ECO:0000313" key="3">
    <source>
        <dbReference type="EMBL" id="CAL6083189.1"/>
    </source>
</evidence>
<evidence type="ECO:0000313" key="2">
    <source>
        <dbReference type="EMBL" id="CAI9971055.1"/>
    </source>
</evidence>
<accession>A0AA86R5S0</accession>
<feature type="domain" description="Rho-GAP" evidence="1">
    <location>
        <begin position="38"/>
        <end position="200"/>
    </location>
</feature>
<dbReference type="AlphaFoldDB" id="A0AA86R5S0"/>
<evidence type="ECO:0000313" key="4">
    <source>
        <dbReference type="Proteomes" id="UP001642409"/>
    </source>
</evidence>
<dbReference type="GO" id="GO:0007264">
    <property type="term" value="P:small GTPase-mediated signal transduction"/>
    <property type="evidence" value="ECO:0007669"/>
    <property type="project" value="TreeGrafter"/>
</dbReference>
<comment type="caution">
    <text evidence="2">The sequence shown here is derived from an EMBL/GenBank/DDBJ whole genome shotgun (WGS) entry which is preliminary data.</text>
</comment>
<evidence type="ECO:0000259" key="1">
    <source>
        <dbReference type="PROSITE" id="PS50238"/>
    </source>
</evidence>
<dbReference type="PANTHER" id="PTHR45808">
    <property type="entry name" value="RHO GTPASE-ACTIVATING PROTEIN 68F"/>
    <property type="match status" value="1"/>
</dbReference>
<dbReference type="Gene3D" id="1.10.555.10">
    <property type="entry name" value="Rho GTPase activation protein"/>
    <property type="match status" value="1"/>
</dbReference>
<dbReference type="GO" id="GO:0005737">
    <property type="term" value="C:cytoplasm"/>
    <property type="evidence" value="ECO:0007669"/>
    <property type="project" value="TreeGrafter"/>
</dbReference>
<dbReference type="InterPro" id="IPR008936">
    <property type="entry name" value="Rho_GTPase_activation_prot"/>
</dbReference>
<proteinExistence type="predicted"/>
<dbReference type="SMART" id="SM00324">
    <property type="entry name" value="RhoGAP"/>
    <property type="match status" value="1"/>
</dbReference>
<sequence length="200" mass="23318">MTLVAQNEALIKMLQVKSSKYQVQQSLYNRPRTITRQLDLDTVQIPRFIRTAFGELSQRPIQEGIFRMSPPSEPQQELNKQIDLHFYVDPAPLETDQICSLIKYFYRKLTVPLLPKHVCKQLREHAQNPMLMKTDLVFLKPSYFENLIFLLKKLNGIAKVPEYRMDAKNLGVCFAPNLFEDFAFGDEKILQQLIALVENM</sequence>
<dbReference type="CDD" id="cd00159">
    <property type="entry name" value="RhoGAP"/>
    <property type="match status" value="1"/>
</dbReference>
<organism evidence="2">
    <name type="scientific">Hexamita inflata</name>
    <dbReference type="NCBI Taxonomy" id="28002"/>
    <lineage>
        <taxon>Eukaryota</taxon>
        <taxon>Metamonada</taxon>
        <taxon>Diplomonadida</taxon>
        <taxon>Hexamitidae</taxon>
        <taxon>Hexamitinae</taxon>
        <taxon>Hexamita</taxon>
    </lineage>
</organism>
<dbReference type="PANTHER" id="PTHR45808:SF2">
    <property type="entry name" value="RHO GTPASE-ACTIVATING PROTEIN 68F"/>
    <property type="match status" value="1"/>
</dbReference>
<dbReference type="Pfam" id="PF00620">
    <property type="entry name" value="RhoGAP"/>
    <property type="match status" value="1"/>
</dbReference>